<feature type="domain" description="KaiC" evidence="7">
    <location>
        <begin position="229"/>
        <end position="462"/>
    </location>
</feature>
<gene>
    <name evidence="8" type="ordered locus">Mzhil_0269</name>
</gene>
<evidence type="ECO:0000256" key="6">
    <source>
        <dbReference type="ARBA" id="ARBA00022801"/>
    </source>
</evidence>
<evidence type="ECO:0000313" key="9">
    <source>
        <dbReference type="Proteomes" id="UP000006622"/>
    </source>
</evidence>
<dbReference type="Pfam" id="PF06745">
    <property type="entry name" value="ATPase"/>
    <property type="match status" value="2"/>
</dbReference>
<dbReference type="InterPro" id="IPR030665">
    <property type="entry name" value="KaiC"/>
</dbReference>
<sequence length="545" mass="61354">MEIKSTYIENLDEVLGGGMIRPSTTLIAGTAGTGRTTLGLQSLCMAARNNEKVLYVAITPKSKQNVKEMLSRFKFFEDTVNVHVFDTSMAERDPLTMLVELGNVVTSMGPDRVMIDPITPLGYSFPDSERRRFMYSLSSAIGEWNCIVYLTGTLLLDEIHTSVINDIVDNILYLSQTTTRFRTMRNLEILKMSGLGFTEGEHTFEIKDSGVKLYPICIPEKISLKPERERLKSSIEKLDTILAGGILKGSSILVAGSAGTGKTIFGLHFIMDGAINGEPGLIISFEETPEELYQYSKSFGWDLEKMEKEDQVRILFTPPSDVYPNKHTLHINKLIEEIGVQRVFVDDISGFDYAFERNIDKKEHIYNLIRNFKNKKITSCFTSEIENITGNLQVSHIALSMVMDVVILLRYVEIESEMKKALLVLKIRGSGHDKSLREYSITDSGMKIGKQFREYTGILTGSATPAHGRAYEPYTSGFTSEKDRVMRELIKEKETTAERLSETTGIDHDELEVILSQLEGLGYVVPVSKKGEQYYKIVLTDIEKE</sequence>
<name>F7XNP2_METZD</name>
<keyword evidence="5" id="KW-0418">Kinase</keyword>
<accession>F7XNP2</accession>
<dbReference type="PANTHER" id="PTHR42926">
    <property type="match status" value="1"/>
</dbReference>
<dbReference type="PANTHER" id="PTHR42926:SF1">
    <property type="entry name" value="CIRCADIAN CLOCK OSCILLATOR PROTEIN KAIC 1"/>
    <property type="match status" value="1"/>
</dbReference>
<dbReference type="Gene3D" id="1.10.10.10">
    <property type="entry name" value="Winged helix-like DNA-binding domain superfamily/Winged helix DNA-binding domain"/>
    <property type="match status" value="1"/>
</dbReference>
<protein>
    <recommendedName>
        <fullName evidence="1">non-specific serine/threonine protein kinase</fullName>
        <ecNumber evidence="1">2.7.11.1</ecNumber>
    </recommendedName>
</protein>
<dbReference type="GO" id="GO:0004674">
    <property type="term" value="F:protein serine/threonine kinase activity"/>
    <property type="evidence" value="ECO:0007669"/>
    <property type="project" value="UniProtKB-EC"/>
</dbReference>
<keyword evidence="6" id="KW-0378">Hydrolase</keyword>
<dbReference type="InterPro" id="IPR036388">
    <property type="entry name" value="WH-like_DNA-bd_sf"/>
</dbReference>
<dbReference type="Gene3D" id="3.40.50.300">
    <property type="entry name" value="P-loop containing nucleotide triphosphate hydrolases"/>
    <property type="match status" value="2"/>
</dbReference>
<evidence type="ECO:0000259" key="7">
    <source>
        <dbReference type="PROSITE" id="PS51146"/>
    </source>
</evidence>
<dbReference type="PRINTS" id="PR01874">
    <property type="entry name" value="DNAREPAIRADA"/>
</dbReference>
<dbReference type="SUPFAM" id="SSF52540">
    <property type="entry name" value="P-loop containing nucleoside triphosphate hydrolases"/>
    <property type="match status" value="2"/>
</dbReference>
<keyword evidence="2" id="KW-0597">Phosphoprotein</keyword>
<proteinExistence type="predicted"/>
<dbReference type="GO" id="GO:0016787">
    <property type="term" value="F:hydrolase activity"/>
    <property type="evidence" value="ECO:0007669"/>
    <property type="project" value="UniProtKB-KW"/>
</dbReference>
<organism evidence="8 9">
    <name type="scientific">Methanosalsum zhilinae (strain DSM 4017 / NBRC 107636 / OCM 62 / WeN5)</name>
    <name type="common">Methanohalophilus zhilinae</name>
    <dbReference type="NCBI Taxonomy" id="679901"/>
    <lineage>
        <taxon>Archaea</taxon>
        <taxon>Methanobacteriati</taxon>
        <taxon>Methanobacteriota</taxon>
        <taxon>Stenosarchaea group</taxon>
        <taxon>Methanomicrobia</taxon>
        <taxon>Methanosarcinales</taxon>
        <taxon>Methanosarcinaceae</taxon>
        <taxon>Methanosalsum</taxon>
    </lineage>
</organism>
<dbReference type="InterPro" id="IPR027417">
    <property type="entry name" value="P-loop_NTPase"/>
</dbReference>
<evidence type="ECO:0000256" key="3">
    <source>
        <dbReference type="ARBA" id="ARBA00022679"/>
    </source>
</evidence>
<dbReference type="InterPro" id="IPR051347">
    <property type="entry name" value="Circadian_clock_KaiC-rel"/>
</dbReference>
<dbReference type="InterPro" id="IPR010624">
    <property type="entry name" value="KaiC_dom"/>
</dbReference>
<dbReference type="EMBL" id="CP002101">
    <property type="protein sequence ID" value="AEH60146.1"/>
    <property type="molecule type" value="Genomic_DNA"/>
</dbReference>
<evidence type="ECO:0000313" key="8">
    <source>
        <dbReference type="EMBL" id="AEH60146.1"/>
    </source>
</evidence>
<dbReference type="RefSeq" id="WP_013897585.1">
    <property type="nucleotide sequence ID" value="NC_015676.1"/>
</dbReference>
<keyword evidence="4" id="KW-0677">Repeat</keyword>
<dbReference type="KEGG" id="mzh:Mzhil_0269"/>
<dbReference type="GO" id="GO:0005524">
    <property type="term" value="F:ATP binding"/>
    <property type="evidence" value="ECO:0007669"/>
    <property type="project" value="InterPro"/>
</dbReference>
<dbReference type="GeneID" id="10821872"/>
<dbReference type="AlphaFoldDB" id="F7XNP2"/>
<dbReference type="InterPro" id="IPR014774">
    <property type="entry name" value="KaiC-like_dom"/>
</dbReference>
<evidence type="ECO:0000256" key="2">
    <source>
        <dbReference type="ARBA" id="ARBA00022553"/>
    </source>
</evidence>
<evidence type="ECO:0000256" key="5">
    <source>
        <dbReference type="ARBA" id="ARBA00022777"/>
    </source>
</evidence>
<dbReference type="OrthoDB" id="27015at2157"/>
<keyword evidence="9" id="KW-1185">Reference proteome</keyword>
<dbReference type="Proteomes" id="UP000006622">
    <property type="component" value="Chromosome"/>
</dbReference>
<keyword evidence="3 8" id="KW-0808">Transferase</keyword>
<dbReference type="PIRSF" id="PIRSF039117">
    <property type="entry name" value="KaiC"/>
    <property type="match status" value="1"/>
</dbReference>
<dbReference type="STRING" id="679901.Mzhil_0269"/>
<dbReference type="EC" id="2.7.11.1" evidence="1"/>
<dbReference type="HOGENOM" id="CLU_023669_4_2_2"/>
<evidence type="ECO:0000256" key="4">
    <source>
        <dbReference type="ARBA" id="ARBA00022737"/>
    </source>
</evidence>
<reference evidence="8 9" key="1">
    <citation type="submission" date="2010-07" db="EMBL/GenBank/DDBJ databases">
        <title>The complete genome of Methanosalsum zhilinae DSM 4017.</title>
        <authorList>
            <consortium name="US DOE Joint Genome Institute (JGI-PGF)"/>
            <person name="Lucas S."/>
            <person name="Copeland A."/>
            <person name="Lapidus A."/>
            <person name="Glavina del Rio T."/>
            <person name="Dalin E."/>
            <person name="Tice H."/>
            <person name="Bruce D."/>
            <person name="Goodwin L."/>
            <person name="Pitluck S."/>
            <person name="Kyrpides N."/>
            <person name="Mavromatis K."/>
            <person name="Ovchinnikova G."/>
            <person name="Daligault H."/>
            <person name="Detter J.C."/>
            <person name="Han C."/>
            <person name="Tapia R."/>
            <person name="Larimer F."/>
            <person name="Land M."/>
            <person name="Hauser L."/>
            <person name="Markowitz V."/>
            <person name="Cheng J.-F."/>
            <person name="Hugenholtz P."/>
            <person name="Woyke T."/>
            <person name="Wu D."/>
            <person name="Spring S."/>
            <person name="Schueler E."/>
            <person name="Brambilla E."/>
            <person name="Klenk H.-P."/>
            <person name="Eisen J.A."/>
        </authorList>
    </citation>
    <scope>NUCLEOTIDE SEQUENCE [LARGE SCALE GENOMIC DNA]</scope>
    <source>
        <strain evidence="9">DSM 4017 / NBRC 107636 / OCM 62 / WeN5</strain>
    </source>
</reference>
<evidence type="ECO:0000256" key="1">
    <source>
        <dbReference type="ARBA" id="ARBA00012513"/>
    </source>
</evidence>
<dbReference type="PROSITE" id="PS51146">
    <property type="entry name" value="KAIC"/>
    <property type="match status" value="1"/>
</dbReference>